<organism evidence="4 5">
    <name type="scientific">Lentilactobacillus parafarraginis DSM 18390 = JCM 14109</name>
    <dbReference type="NCBI Taxonomy" id="1423786"/>
    <lineage>
        <taxon>Bacteria</taxon>
        <taxon>Bacillati</taxon>
        <taxon>Bacillota</taxon>
        <taxon>Bacilli</taxon>
        <taxon>Lactobacillales</taxon>
        <taxon>Lactobacillaceae</taxon>
        <taxon>Lentilactobacillus</taxon>
    </lineage>
</organism>
<comment type="caution">
    <text evidence="4">The sequence shown here is derived from an EMBL/GenBank/DDBJ whole genome shotgun (WGS) entry which is preliminary data.</text>
</comment>
<sequence>MLSTKTRKLNPTLLSQAKFADEPAWLTDMRQAAWQKIDELTLPVFDKVDYHTWPLFEFAEKQTPVTDDPTDLLDPTDHYQFVSVGKRTVKNDLAAELTDKGVILTDMQTAIRDHSELLSEYLFQKAVKFGENRLTAVNAALMNGGAFLYVPKGVEIDQPIDLMQVQDSRGKENFVNHTLIVAGADSHFSVLQRLTTIGDQVNPAHVTVEIVAEDNSYVKFSALDTLGENTYAYYNRRGYLENSARIDWTMGVLNDGSTVADFDSDLRGDGSHTEMQTVALSTGKQVQGLDTQVTNYGRHSEGNILQRGVLLDKSTLIFNGVGKIIHGAHGSKAQQENRVLMLSPKAHGDANPILLIDENDVIAGHAASVGQVNKKQLYYLMSRGLSKAVAKRLVVRGFLGVVLRDIPVADVREQMVDMMERKLSHEQGTE</sequence>
<dbReference type="RefSeq" id="WP_054734034.1">
    <property type="nucleotide sequence ID" value="NZ_AZFZ01000020.1"/>
</dbReference>
<dbReference type="PATRIC" id="fig|1423786.4.peg.1028"/>
<dbReference type="InterPro" id="IPR055346">
    <property type="entry name" value="Fe-S_cluster_assembly_SufBD"/>
</dbReference>
<dbReference type="Proteomes" id="UP000051010">
    <property type="component" value="Unassembled WGS sequence"/>
</dbReference>
<dbReference type="SUPFAM" id="SSF101960">
    <property type="entry name" value="Stabilizer of iron transporter SufD"/>
    <property type="match status" value="1"/>
</dbReference>
<dbReference type="GO" id="GO:0016226">
    <property type="term" value="P:iron-sulfur cluster assembly"/>
    <property type="evidence" value="ECO:0007669"/>
    <property type="project" value="InterPro"/>
</dbReference>
<evidence type="ECO:0000259" key="3">
    <source>
        <dbReference type="Pfam" id="PF19295"/>
    </source>
</evidence>
<evidence type="ECO:0000256" key="1">
    <source>
        <dbReference type="ARBA" id="ARBA00043967"/>
    </source>
</evidence>
<accession>A0A0R1YNS2</accession>
<protein>
    <submittedName>
        <fullName evidence="4">FeS assembly protein SufD</fullName>
    </submittedName>
</protein>
<proteinExistence type="inferred from homology"/>
<dbReference type="NCBIfam" id="TIGR01981">
    <property type="entry name" value="sufD"/>
    <property type="match status" value="1"/>
</dbReference>
<name>A0A0R1YNS2_9LACO</name>
<feature type="domain" description="SUF system FeS cluster assembly SufBD core" evidence="2">
    <location>
        <begin position="172"/>
        <end position="398"/>
    </location>
</feature>
<dbReference type="PANTHER" id="PTHR30508">
    <property type="entry name" value="FES CLUSTER ASSEMBLY PROTEIN SUF"/>
    <property type="match status" value="1"/>
</dbReference>
<dbReference type="Pfam" id="PF19295">
    <property type="entry name" value="SufBD_N"/>
    <property type="match status" value="1"/>
</dbReference>
<dbReference type="InterPro" id="IPR011542">
    <property type="entry name" value="SUF_FeS_clus_asmbl_SufD"/>
</dbReference>
<dbReference type="EMBL" id="AZFZ01000020">
    <property type="protein sequence ID" value="KRM44104.1"/>
    <property type="molecule type" value="Genomic_DNA"/>
</dbReference>
<reference evidence="4 5" key="1">
    <citation type="journal article" date="2015" name="Genome Announc.">
        <title>Expanding the biotechnology potential of lactobacilli through comparative genomics of 213 strains and associated genera.</title>
        <authorList>
            <person name="Sun Z."/>
            <person name="Harris H.M."/>
            <person name="McCann A."/>
            <person name="Guo C."/>
            <person name="Argimon S."/>
            <person name="Zhang W."/>
            <person name="Yang X."/>
            <person name="Jeffery I.B."/>
            <person name="Cooney J.C."/>
            <person name="Kagawa T.F."/>
            <person name="Liu W."/>
            <person name="Song Y."/>
            <person name="Salvetti E."/>
            <person name="Wrobel A."/>
            <person name="Rasinkangas P."/>
            <person name="Parkhill J."/>
            <person name="Rea M.C."/>
            <person name="O'Sullivan O."/>
            <person name="Ritari J."/>
            <person name="Douillard F.P."/>
            <person name="Paul Ross R."/>
            <person name="Yang R."/>
            <person name="Briner A.E."/>
            <person name="Felis G.E."/>
            <person name="de Vos W.M."/>
            <person name="Barrangou R."/>
            <person name="Klaenhammer T.R."/>
            <person name="Caufield P.W."/>
            <person name="Cui Y."/>
            <person name="Zhang H."/>
            <person name="O'Toole P.W."/>
        </authorList>
    </citation>
    <scope>NUCLEOTIDE SEQUENCE [LARGE SCALE GENOMIC DNA]</scope>
    <source>
        <strain evidence="4 5">DSM 18390</strain>
    </source>
</reference>
<dbReference type="InterPro" id="IPR045595">
    <property type="entry name" value="SufBD_N"/>
</dbReference>
<evidence type="ECO:0000313" key="4">
    <source>
        <dbReference type="EMBL" id="KRM44104.1"/>
    </source>
</evidence>
<dbReference type="AlphaFoldDB" id="A0A0R1YNS2"/>
<dbReference type="InterPro" id="IPR000825">
    <property type="entry name" value="SUF_FeS_clus_asmbl_SufBD_core"/>
</dbReference>
<evidence type="ECO:0000313" key="5">
    <source>
        <dbReference type="Proteomes" id="UP000051010"/>
    </source>
</evidence>
<dbReference type="PANTHER" id="PTHR30508:SF1">
    <property type="entry name" value="UPF0051 PROTEIN ABCI8, CHLOROPLASTIC-RELATED"/>
    <property type="match status" value="1"/>
</dbReference>
<dbReference type="Pfam" id="PF01458">
    <property type="entry name" value="SUFBD_core"/>
    <property type="match status" value="1"/>
</dbReference>
<comment type="similarity">
    <text evidence="1">Belongs to the iron-sulfur cluster assembly SufBD family.</text>
</comment>
<evidence type="ECO:0000259" key="2">
    <source>
        <dbReference type="Pfam" id="PF01458"/>
    </source>
</evidence>
<dbReference type="InterPro" id="IPR037284">
    <property type="entry name" value="SUF_FeS_clus_asmbl_SufBD_sf"/>
</dbReference>
<feature type="domain" description="SUF system FeS cluster assembly SufBD N-terminal" evidence="3">
    <location>
        <begin position="84"/>
        <end position="161"/>
    </location>
</feature>
<gene>
    <name evidence="4" type="ORF">FD47_GL000978</name>
</gene>